<keyword evidence="4 7" id="KW-1133">Transmembrane helix</keyword>
<feature type="transmembrane region" description="Helical" evidence="7">
    <location>
        <begin position="251"/>
        <end position="273"/>
    </location>
</feature>
<feature type="compositionally biased region" description="Pro residues" evidence="6">
    <location>
        <begin position="408"/>
        <end position="419"/>
    </location>
</feature>
<keyword evidence="3 7" id="KW-0812">Transmembrane</keyword>
<feature type="transmembrane region" description="Helical" evidence="7">
    <location>
        <begin position="344"/>
        <end position="367"/>
    </location>
</feature>
<dbReference type="OrthoDB" id="9815525at2"/>
<dbReference type="HOGENOM" id="CLU_583658_0_0_11"/>
<dbReference type="InterPro" id="IPR036259">
    <property type="entry name" value="MFS_trans_sf"/>
</dbReference>
<dbReference type="eggNOG" id="COG2814">
    <property type="taxonomic scope" value="Bacteria"/>
</dbReference>
<evidence type="ECO:0000256" key="5">
    <source>
        <dbReference type="ARBA" id="ARBA00023136"/>
    </source>
</evidence>
<reference evidence="9 10" key="1">
    <citation type="submission" date="2014-05" db="EMBL/GenBank/DDBJ databases">
        <title>Draft Genome Sequence of Kitasatospora cheerisanensis KCTC 2395.</title>
        <authorList>
            <person name="Nam D.H."/>
        </authorList>
    </citation>
    <scope>NUCLEOTIDE SEQUENCE [LARGE SCALE GENOMIC DNA]</scope>
    <source>
        <strain evidence="9 10">KCTC 2395</strain>
    </source>
</reference>
<feature type="transmembrane region" description="Helical" evidence="7">
    <location>
        <begin position="285"/>
        <end position="303"/>
    </location>
</feature>
<feature type="region of interest" description="Disordered" evidence="6">
    <location>
        <begin position="403"/>
        <end position="468"/>
    </location>
</feature>
<comment type="subcellular location">
    <subcellularLocation>
        <location evidence="1">Cell membrane</location>
        <topology evidence="1">Multi-pass membrane protein</topology>
    </subcellularLocation>
</comment>
<name>A0A066Z4I7_9ACTN</name>
<feature type="transmembrane region" description="Helical" evidence="7">
    <location>
        <begin position="74"/>
        <end position="92"/>
    </location>
</feature>
<comment type="caution">
    <text evidence="9">The sequence shown here is derived from an EMBL/GenBank/DDBJ whole genome shotgun (WGS) entry which is preliminary data.</text>
</comment>
<feature type="transmembrane region" description="Helical" evidence="7">
    <location>
        <begin position="41"/>
        <end position="62"/>
    </location>
</feature>
<dbReference type="AlphaFoldDB" id="A0A066Z4I7"/>
<evidence type="ECO:0000259" key="8">
    <source>
        <dbReference type="PROSITE" id="PS50850"/>
    </source>
</evidence>
<keyword evidence="2" id="KW-1003">Cell membrane</keyword>
<feature type="transmembrane region" description="Helical" evidence="7">
    <location>
        <begin position="171"/>
        <end position="190"/>
    </location>
</feature>
<dbReference type="Proteomes" id="UP000027178">
    <property type="component" value="Unassembled WGS sequence"/>
</dbReference>
<accession>A0A066Z4I7</accession>
<dbReference type="GO" id="GO:0022857">
    <property type="term" value="F:transmembrane transporter activity"/>
    <property type="evidence" value="ECO:0007669"/>
    <property type="project" value="InterPro"/>
</dbReference>
<dbReference type="PANTHER" id="PTHR23513">
    <property type="entry name" value="INTEGRAL MEMBRANE EFFLUX PROTEIN-RELATED"/>
    <property type="match status" value="1"/>
</dbReference>
<dbReference type="RefSeq" id="WP_051652785.1">
    <property type="nucleotide sequence ID" value="NZ_KK853997.1"/>
</dbReference>
<dbReference type="PROSITE" id="PS50850">
    <property type="entry name" value="MFS"/>
    <property type="match status" value="1"/>
</dbReference>
<sequence length="468" mass="47800">MARDLTLYWWGQTASTVGSLFTAVALPVVAVVHLDATPGQISLIGAAATLPALLFGLPAGVLADRISRPRRTLVLLDTVSALAIAAVAAAVAGDVVSIPWLIALALVTGSVSVVTEVVYFLHLNQLAEAGELTRARARLQAGQFGAGLVGRLAAGPAIVAFGTATALAVDAASYLLSATALLVMTPVAPLDRTPRTGPSAFVRDALAGARILFDTPFYRALMLLLAVPVFTSAGTGALGGIYLLHTLRVPTGVFGLVGMVAGLLGLLGSTLAGRVLAPPRDARRVVVLCYAASSLGALLYPAAGGPLPLALVLAGLGLGVPALFGAVANVALSPVLVDGTSEEALGRVMATLHVYAGALGLVGALTGGLLGDRFGIRPAIWMLAGVSAAVMLLTAPLALRTIRHAPPRPEPGPAPPRRPPPPRREHPGTHRRHNPNTSASVRAWDYAERTAPPHAPRSKDCGNSPPSA</sequence>
<feature type="transmembrane region" description="Helical" evidence="7">
    <location>
        <begin position="220"/>
        <end position="245"/>
    </location>
</feature>
<dbReference type="PANTHER" id="PTHR23513:SF6">
    <property type="entry name" value="MAJOR FACILITATOR SUPERFAMILY ASSOCIATED DOMAIN-CONTAINING PROTEIN"/>
    <property type="match status" value="1"/>
</dbReference>
<keyword evidence="9" id="KW-0560">Oxidoreductase</keyword>
<evidence type="ECO:0000256" key="1">
    <source>
        <dbReference type="ARBA" id="ARBA00004651"/>
    </source>
</evidence>
<dbReference type="CDD" id="cd06173">
    <property type="entry name" value="MFS_MefA_like"/>
    <property type="match status" value="1"/>
</dbReference>
<dbReference type="SUPFAM" id="SSF103473">
    <property type="entry name" value="MFS general substrate transporter"/>
    <property type="match status" value="1"/>
</dbReference>
<feature type="transmembrane region" description="Helical" evidence="7">
    <location>
        <begin position="144"/>
        <end position="165"/>
    </location>
</feature>
<keyword evidence="10" id="KW-1185">Reference proteome</keyword>
<dbReference type="Gene3D" id="1.20.1250.20">
    <property type="entry name" value="MFS general substrate transporter like domains"/>
    <property type="match status" value="1"/>
</dbReference>
<evidence type="ECO:0000256" key="7">
    <source>
        <dbReference type="SAM" id="Phobius"/>
    </source>
</evidence>
<feature type="transmembrane region" description="Helical" evidence="7">
    <location>
        <begin position="7"/>
        <end position="29"/>
    </location>
</feature>
<evidence type="ECO:0000256" key="4">
    <source>
        <dbReference type="ARBA" id="ARBA00022989"/>
    </source>
</evidence>
<dbReference type="EC" id="1.9.3.1" evidence="9"/>
<evidence type="ECO:0000256" key="6">
    <source>
        <dbReference type="SAM" id="MobiDB-lite"/>
    </source>
</evidence>
<feature type="domain" description="Major facilitator superfamily (MFS) profile" evidence="8">
    <location>
        <begin position="1"/>
        <end position="402"/>
    </location>
</feature>
<dbReference type="GO" id="GO:0016491">
    <property type="term" value="F:oxidoreductase activity"/>
    <property type="evidence" value="ECO:0007669"/>
    <property type="project" value="UniProtKB-KW"/>
</dbReference>
<gene>
    <name evidence="9" type="ORF">KCH_12390</name>
</gene>
<dbReference type="EMBL" id="JNBY01000050">
    <property type="protein sequence ID" value="KDN87154.1"/>
    <property type="molecule type" value="Genomic_DNA"/>
</dbReference>
<evidence type="ECO:0000256" key="3">
    <source>
        <dbReference type="ARBA" id="ARBA00022692"/>
    </source>
</evidence>
<feature type="transmembrane region" description="Helical" evidence="7">
    <location>
        <begin position="98"/>
        <end position="123"/>
    </location>
</feature>
<dbReference type="PATRIC" id="fig|1348663.4.peg.1183"/>
<dbReference type="GO" id="GO:0005886">
    <property type="term" value="C:plasma membrane"/>
    <property type="evidence" value="ECO:0007669"/>
    <property type="project" value="UniProtKB-SubCell"/>
</dbReference>
<evidence type="ECO:0000313" key="10">
    <source>
        <dbReference type="Proteomes" id="UP000027178"/>
    </source>
</evidence>
<organism evidence="9 10">
    <name type="scientific">Kitasatospora cheerisanensis KCTC 2395</name>
    <dbReference type="NCBI Taxonomy" id="1348663"/>
    <lineage>
        <taxon>Bacteria</taxon>
        <taxon>Bacillati</taxon>
        <taxon>Actinomycetota</taxon>
        <taxon>Actinomycetes</taxon>
        <taxon>Kitasatosporales</taxon>
        <taxon>Streptomycetaceae</taxon>
        <taxon>Kitasatospora</taxon>
    </lineage>
</organism>
<evidence type="ECO:0000313" key="9">
    <source>
        <dbReference type="EMBL" id="KDN87154.1"/>
    </source>
</evidence>
<dbReference type="InterPro" id="IPR020846">
    <property type="entry name" value="MFS_dom"/>
</dbReference>
<feature type="transmembrane region" description="Helical" evidence="7">
    <location>
        <begin position="309"/>
        <end position="332"/>
    </location>
</feature>
<dbReference type="Pfam" id="PF07690">
    <property type="entry name" value="MFS_1"/>
    <property type="match status" value="1"/>
</dbReference>
<keyword evidence="5 7" id="KW-0472">Membrane</keyword>
<feature type="transmembrane region" description="Helical" evidence="7">
    <location>
        <begin position="379"/>
        <end position="399"/>
    </location>
</feature>
<evidence type="ECO:0000256" key="2">
    <source>
        <dbReference type="ARBA" id="ARBA00022475"/>
    </source>
</evidence>
<proteinExistence type="predicted"/>
<dbReference type="InterPro" id="IPR011701">
    <property type="entry name" value="MFS"/>
</dbReference>
<protein>
    <submittedName>
        <fullName evidence="9">Cytochrome-c oxidase</fullName>
        <ecNumber evidence="9">1.9.3.1</ecNumber>
    </submittedName>
</protein>